<accession>A0A2K2DG45</accession>
<protein>
    <recommendedName>
        <fullName evidence="1">RNase H type-1 domain-containing protein</fullName>
    </recommendedName>
</protein>
<dbReference type="InParanoid" id="A0A2K2DG45"/>
<reference evidence="2 3" key="1">
    <citation type="journal article" date="2010" name="Nature">
        <title>Genome sequencing and analysis of the model grass Brachypodium distachyon.</title>
        <authorList>
            <consortium name="International Brachypodium Initiative"/>
        </authorList>
    </citation>
    <scope>NUCLEOTIDE SEQUENCE [LARGE SCALE GENOMIC DNA]</scope>
    <source>
        <strain evidence="2 3">Bd21</strain>
    </source>
</reference>
<evidence type="ECO:0000313" key="4">
    <source>
        <dbReference type="Proteomes" id="UP000008810"/>
    </source>
</evidence>
<dbReference type="AlphaFoldDB" id="A0A2K2DG45"/>
<name>A0A2K2DG45_BRADI</name>
<evidence type="ECO:0000313" key="2">
    <source>
        <dbReference type="EMBL" id="PNT73253.1"/>
    </source>
</evidence>
<dbReference type="Pfam" id="PF13456">
    <property type="entry name" value="RVT_3"/>
    <property type="match status" value="1"/>
</dbReference>
<feature type="domain" description="RNase H type-1" evidence="1">
    <location>
        <begin position="36"/>
        <end position="132"/>
    </location>
</feature>
<organism evidence="2">
    <name type="scientific">Brachypodium distachyon</name>
    <name type="common">Purple false brome</name>
    <name type="synonym">Trachynia distachya</name>
    <dbReference type="NCBI Taxonomy" id="15368"/>
    <lineage>
        <taxon>Eukaryota</taxon>
        <taxon>Viridiplantae</taxon>
        <taxon>Streptophyta</taxon>
        <taxon>Embryophyta</taxon>
        <taxon>Tracheophyta</taxon>
        <taxon>Spermatophyta</taxon>
        <taxon>Magnoliopsida</taxon>
        <taxon>Liliopsida</taxon>
        <taxon>Poales</taxon>
        <taxon>Poaceae</taxon>
        <taxon>BOP clade</taxon>
        <taxon>Pooideae</taxon>
        <taxon>Stipodae</taxon>
        <taxon>Brachypodieae</taxon>
        <taxon>Brachypodium</taxon>
    </lineage>
</organism>
<evidence type="ECO:0000313" key="3">
    <source>
        <dbReference type="EnsemblPlants" id="PNT73253"/>
    </source>
</evidence>
<evidence type="ECO:0000259" key="1">
    <source>
        <dbReference type="Pfam" id="PF13456"/>
    </source>
</evidence>
<dbReference type="GO" id="GO:0004523">
    <property type="term" value="F:RNA-DNA hybrid ribonuclease activity"/>
    <property type="evidence" value="ECO:0007669"/>
    <property type="project" value="InterPro"/>
</dbReference>
<dbReference type="PANTHER" id="PTHR47074">
    <property type="entry name" value="BNAC02G40300D PROTEIN"/>
    <property type="match status" value="1"/>
</dbReference>
<proteinExistence type="predicted"/>
<keyword evidence="4" id="KW-1185">Reference proteome</keyword>
<reference evidence="2" key="2">
    <citation type="submission" date="2017-06" db="EMBL/GenBank/DDBJ databases">
        <title>WGS assembly of Brachypodium distachyon.</title>
        <authorList>
            <consortium name="The International Brachypodium Initiative"/>
            <person name="Lucas S."/>
            <person name="Harmon-Smith M."/>
            <person name="Lail K."/>
            <person name="Tice H."/>
            <person name="Grimwood J."/>
            <person name="Bruce D."/>
            <person name="Barry K."/>
            <person name="Shu S."/>
            <person name="Lindquist E."/>
            <person name="Wang M."/>
            <person name="Pitluck S."/>
            <person name="Vogel J.P."/>
            <person name="Garvin D.F."/>
            <person name="Mockler T.C."/>
            <person name="Schmutz J."/>
            <person name="Rokhsar D."/>
            <person name="Bevan M.W."/>
        </authorList>
    </citation>
    <scope>NUCLEOTIDE SEQUENCE</scope>
    <source>
        <strain evidence="2">Bd21</strain>
    </source>
</reference>
<dbReference type="EnsemblPlants" id="PNT73253">
    <property type="protein sequence ID" value="PNT73253"/>
    <property type="gene ID" value="BRADI_2g56170v3"/>
</dbReference>
<sequence length="142" mass="15380">MAELEVCQVASPARPRLTAATAPRWIPPPPGFLKFNTDGGVCKAQCKGVSAVVCRDEKGRYQGSSVRVFEAITDPATLEAHAICEALSLAKDIHAQKFYIASDASVVIKEIIEGRASNIDAHSLVKSVLSFQHGRFMWLSKP</sequence>
<dbReference type="GO" id="GO:0003676">
    <property type="term" value="F:nucleic acid binding"/>
    <property type="evidence" value="ECO:0007669"/>
    <property type="project" value="InterPro"/>
</dbReference>
<dbReference type="Proteomes" id="UP000008810">
    <property type="component" value="Chromosome 2"/>
</dbReference>
<dbReference type="OrthoDB" id="679727at2759"/>
<dbReference type="InterPro" id="IPR012337">
    <property type="entry name" value="RNaseH-like_sf"/>
</dbReference>
<dbReference type="SUPFAM" id="SSF53098">
    <property type="entry name" value="Ribonuclease H-like"/>
    <property type="match status" value="1"/>
</dbReference>
<dbReference type="EMBL" id="CM000881">
    <property type="protein sequence ID" value="PNT73253.1"/>
    <property type="molecule type" value="Genomic_DNA"/>
</dbReference>
<reference evidence="3" key="3">
    <citation type="submission" date="2018-08" db="UniProtKB">
        <authorList>
            <consortium name="EnsemblPlants"/>
        </authorList>
    </citation>
    <scope>IDENTIFICATION</scope>
    <source>
        <strain evidence="3">cv. Bd21</strain>
    </source>
</reference>
<dbReference type="InterPro" id="IPR002156">
    <property type="entry name" value="RNaseH_domain"/>
</dbReference>
<dbReference type="Gene3D" id="3.30.420.10">
    <property type="entry name" value="Ribonuclease H-like superfamily/Ribonuclease H"/>
    <property type="match status" value="1"/>
</dbReference>
<dbReference type="PANTHER" id="PTHR47074:SF73">
    <property type="entry name" value="OS04G0448401 PROTEIN"/>
    <property type="match status" value="1"/>
</dbReference>
<dbReference type="Gramene" id="PNT73253">
    <property type="protein sequence ID" value="PNT73253"/>
    <property type="gene ID" value="BRADI_2g56170v3"/>
</dbReference>
<gene>
    <name evidence="2" type="ORF">BRADI_2g56170v3</name>
</gene>
<dbReference type="InterPro" id="IPR036397">
    <property type="entry name" value="RNaseH_sf"/>
</dbReference>
<dbReference type="InterPro" id="IPR052929">
    <property type="entry name" value="RNase_H-like_EbsB-rel"/>
</dbReference>